<accession>A0A369JEW2</accession>
<dbReference type="GO" id="GO:0008270">
    <property type="term" value="F:zinc ion binding"/>
    <property type="evidence" value="ECO:0007669"/>
    <property type="project" value="UniProtKB-KW"/>
</dbReference>
<dbReference type="InterPro" id="IPR002893">
    <property type="entry name" value="Znf_MYND"/>
</dbReference>
<gene>
    <name evidence="6" type="ORF">Hypma_000453</name>
</gene>
<keyword evidence="1" id="KW-0479">Metal-binding</keyword>
<protein>
    <recommendedName>
        <fullName evidence="5">MYND-type domain-containing protein</fullName>
    </recommendedName>
</protein>
<evidence type="ECO:0000256" key="2">
    <source>
        <dbReference type="ARBA" id="ARBA00022771"/>
    </source>
</evidence>
<comment type="caution">
    <text evidence="6">The sequence shown here is derived from an EMBL/GenBank/DDBJ whole genome shotgun (WGS) entry which is preliminary data.</text>
</comment>
<evidence type="ECO:0000313" key="6">
    <source>
        <dbReference type="EMBL" id="RDB18243.1"/>
    </source>
</evidence>
<dbReference type="PROSITE" id="PS50865">
    <property type="entry name" value="ZF_MYND_2"/>
    <property type="match status" value="1"/>
</dbReference>
<sequence>MSKGRTTVCAHCATQDAALRCSRCKSRVYCAKECQAADWPAHKRLCAPPSENGSGATRVWYDKYRKTQAKDKHFGKLELVTWDGQDEDGERLGWGATIAEETSDMRTKFYEELKGDEEKFFKYWPRAFRWTCCGLEGGRSFGCDHHGTGPSRCSCDFCVMGKPLPNSIYNTRTTWKKGLNIPRGPDPRSYNLGLHAITEVSRSIFSLPM</sequence>
<proteinExistence type="predicted"/>
<name>A0A369JEW2_HYPMA</name>
<evidence type="ECO:0000256" key="1">
    <source>
        <dbReference type="ARBA" id="ARBA00022723"/>
    </source>
</evidence>
<organism evidence="6 7">
    <name type="scientific">Hypsizygus marmoreus</name>
    <name type="common">White beech mushroom</name>
    <name type="synonym">Agaricus marmoreus</name>
    <dbReference type="NCBI Taxonomy" id="39966"/>
    <lineage>
        <taxon>Eukaryota</taxon>
        <taxon>Fungi</taxon>
        <taxon>Dikarya</taxon>
        <taxon>Basidiomycota</taxon>
        <taxon>Agaricomycotina</taxon>
        <taxon>Agaricomycetes</taxon>
        <taxon>Agaricomycetidae</taxon>
        <taxon>Agaricales</taxon>
        <taxon>Tricholomatineae</taxon>
        <taxon>Lyophyllaceae</taxon>
        <taxon>Hypsizygus</taxon>
    </lineage>
</organism>
<dbReference type="PROSITE" id="PS01360">
    <property type="entry name" value="ZF_MYND_1"/>
    <property type="match status" value="1"/>
</dbReference>
<keyword evidence="7" id="KW-1185">Reference proteome</keyword>
<evidence type="ECO:0000256" key="3">
    <source>
        <dbReference type="ARBA" id="ARBA00022833"/>
    </source>
</evidence>
<dbReference type="OrthoDB" id="432970at2759"/>
<feature type="domain" description="MYND-type" evidence="5">
    <location>
        <begin position="9"/>
        <end position="46"/>
    </location>
</feature>
<dbReference type="Proteomes" id="UP000076154">
    <property type="component" value="Unassembled WGS sequence"/>
</dbReference>
<dbReference type="EMBL" id="LUEZ02000106">
    <property type="protein sequence ID" value="RDB18243.1"/>
    <property type="molecule type" value="Genomic_DNA"/>
</dbReference>
<dbReference type="InParanoid" id="A0A369JEW2"/>
<reference evidence="6" key="1">
    <citation type="submission" date="2018-04" db="EMBL/GenBank/DDBJ databases">
        <title>Whole genome sequencing of Hypsizygus marmoreus.</title>
        <authorList>
            <person name="Choi I.-G."/>
            <person name="Min B."/>
            <person name="Kim J.-G."/>
            <person name="Kim S."/>
            <person name="Oh Y.-L."/>
            <person name="Kong W.-S."/>
            <person name="Park H."/>
            <person name="Jeong J."/>
            <person name="Song E.-S."/>
        </authorList>
    </citation>
    <scope>NUCLEOTIDE SEQUENCE [LARGE SCALE GENOMIC DNA]</scope>
    <source>
        <strain evidence="6">51987-8</strain>
    </source>
</reference>
<keyword evidence="3" id="KW-0862">Zinc</keyword>
<evidence type="ECO:0000313" key="7">
    <source>
        <dbReference type="Proteomes" id="UP000076154"/>
    </source>
</evidence>
<dbReference type="Gene3D" id="6.10.140.2220">
    <property type="match status" value="1"/>
</dbReference>
<dbReference type="Pfam" id="PF01753">
    <property type="entry name" value="zf-MYND"/>
    <property type="match status" value="1"/>
</dbReference>
<dbReference type="AlphaFoldDB" id="A0A369JEW2"/>
<dbReference type="STRING" id="39966.A0A369JEW2"/>
<evidence type="ECO:0000259" key="5">
    <source>
        <dbReference type="PROSITE" id="PS50865"/>
    </source>
</evidence>
<evidence type="ECO:0000256" key="4">
    <source>
        <dbReference type="PROSITE-ProRule" id="PRU00134"/>
    </source>
</evidence>
<keyword evidence="2 4" id="KW-0863">Zinc-finger</keyword>
<dbReference type="SUPFAM" id="SSF144232">
    <property type="entry name" value="HIT/MYND zinc finger-like"/>
    <property type="match status" value="1"/>
</dbReference>